<gene>
    <name evidence="1" type="ORF">Pint_23059</name>
</gene>
<evidence type="ECO:0000313" key="2">
    <source>
        <dbReference type="Proteomes" id="UP001163603"/>
    </source>
</evidence>
<name>A0ACC0YJP9_9ROSI</name>
<protein>
    <submittedName>
        <fullName evidence="1">Uncharacterized protein</fullName>
    </submittedName>
</protein>
<dbReference type="EMBL" id="CM047741">
    <property type="protein sequence ID" value="KAJ0038494.1"/>
    <property type="molecule type" value="Genomic_DNA"/>
</dbReference>
<keyword evidence="2" id="KW-1185">Reference proteome</keyword>
<dbReference type="Proteomes" id="UP001163603">
    <property type="component" value="Chromosome 6"/>
</dbReference>
<proteinExistence type="predicted"/>
<organism evidence="1 2">
    <name type="scientific">Pistacia integerrima</name>
    <dbReference type="NCBI Taxonomy" id="434235"/>
    <lineage>
        <taxon>Eukaryota</taxon>
        <taxon>Viridiplantae</taxon>
        <taxon>Streptophyta</taxon>
        <taxon>Embryophyta</taxon>
        <taxon>Tracheophyta</taxon>
        <taxon>Spermatophyta</taxon>
        <taxon>Magnoliopsida</taxon>
        <taxon>eudicotyledons</taxon>
        <taxon>Gunneridae</taxon>
        <taxon>Pentapetalae</taxon>
        <taxon>rosids</taxon>
        <taxon>malvids</taxon>
        <taxon>Sapindales</taxon>
        <taxon>Anacardiaceae</taxon>
        <taxon>Pistacia</taxon>
    </lineage>
</organism>
<evidence type="ECO:0000313" key="1">
    <source>
        <dbReference type="EMBL" id="KAJ0038494.1"/>
    </source>
</evidence>
<accession>A0ACC0YJP9</accession>
<comment type="caution">
    <text evidence="1">The sequence shown here is derived from an EMBL/GenBank/DDBJ whole genome shotgun (WGS) entry which is preliminary data.</text>
</comment>
<sequence length="51" mass="5889">MTPPTLQNIKSGLLSTHENCNRICNERKICNKNQGVDWKMANTISRMKIWA</sequence>
<reference evidence="2" key="1">
    <citation type="journal article" date="2023" name="G3 (Bethesda)">
        <title>Genome assembly and association tests identify interacting loci associated with vigor, precocity, and sex in interspecific pistachio rootstocks.</title>
        <authorList>
            <person name="Palmer W."/>
            <person name="Jacygrad E."/>
            <person name="Sagayaradj S."/>
            <person name="Cavanaugh K."/>
            <person name="Han R."/>
            <person name="Bertier L."/>
            <person name="Beede B."/>
            <person name="Kafkas S."/>
            <person name="Golino D."/>
            <person name="Preece J."/>
            <person name="Michelmore R."/>
        </authorList>
    </citation>
    <scope>NUCLEOTIDE SEQUENCE [LARGE SCALE GENOMIC DNA]</scope>
</reference>